<feature type="region of interest" description="Disordered" evidence="1">
    <location>
        <begin position="283"/>
        <end position="429"/>
    </location>
</feature>
<sequence>MDSVSKSGSKRSVVVFYENMNGELTLDQLSGSPTDKKYVSLDVGSKISGYTKDYLERLCRLDKVECGTWNSNKGQFVVELNSLLRETHALLVSYDGVLFVDKKDVMFPEKNTPVPDVPSSLAAGGGQNFVVQSQIPIAPPAGGPLPHVAISTGPAIAPANMPVFYASHRDFDTPQSVPPPAAPVNVPPVAPPPTRITPPPFSPPTIPPPIAPRLAVPKKPKTTAANVPSAVSALPPPPLPTAPPTSKQGTYQDEWEKMLFSGTDAVPETPVVPASQYRPIQTSTDVSVHQDPAPLFPPLAVRMPPVTPSPTAGSAITPPPFTPPPPQPPPPPAPPVALPPAPVPPPPPPVPAAPLSEKAVASRSGASDDVPPPVAKGHAREYVGPESRAASSTESKLPQVIEEHHLAVPESHSLSKDTAEDYAEKKHSK</sequence>
<organism evidence="2 3">
    <name type="scientific">Candidatus Lloydbacteria bacterium RIFCSPHIGHO2_02_FULL_54_17</name>
    <dbReference type="NCBI Taxonomy" id="1798664"/>
    <lineage>
        <taxon>Bacteria</taxon>
        <taxon>Candidatus Lloydiibacteriota</taxon>
    </lineage>
</organism>
<dbReference type="EMBL" id="MHLO01000035">
    <property type="protein sequence ID" value="OGZ11304.1"/>
    <property type="molecule type" value="Genomic_DNA"/>
</dbReference>
<feature type="compositionally biased region" description="Pro residues" evidence="1">
    <location>
        <begin position="317"/>
        <end position="352"/>
    </location>
</feature>
<evidence type="ECO:0000313" key="3">
    <source>
        <dbReference type="Proteomes" id="UP000178636"/>
    </source>
</evidence>
<reference evidence="2 3" key="1">
    <citation type="journal article" date="2016" name="Nat. Commun.">
        <title>Thousands of microbial genomes shed light on interconnected biogeochemical processes in an aquifer system.</title>
        <authorList>
            <person name="Anantharaman K."/>
            <person name="Brown C.T."/>
            <person name="Hug L.A."/>
            <person name="Sharon I."/>
            <person name="Castelle C.J."/>
            <person name="Probst A.J."/>
            <person name="Thomas B.C."/>
            <person name="Singh A."/>
            <person name="Wilkins M.J."/>
            <person name="Karaoz U."/>
            <person name="Brodie E.L."/>
            <person name="Williams K.H."/>
            <person name="Hubbard S.S."/>
            <person name="Banfield J.F."/>
        </authorList>
    </citation>
    <scope>NUCLEOTIDE SEQUENCE [LARGE SCALE GENOMIC DNA]</scope>
</reference>
<evidence type="ECO:0000313" key="2">
    <source>
        <dbReference type="EMBL" id="OGZ11304.1"/>
    </source>
</evidence>
<dbReference type="STRING" id="1798664.A3C93_05175"/>
<protein>
    <submittedName>
        <fullName evidence="2">Uncharacterized protein</fullName>
    </submittedName>
</protein>
<comment type="caution">
    <text evidence="2">The sequence shown here is derived from an EMBL/GenBank/DDBJ whole genome shotgun (WGS) entry which is preliminary data.</text>
</comment>
<evidence type="ECO:0000256" key="1">
    <source>
        <dbReference type="SAM" id="MobiDB-lite"/>
    </source>
</evidence>
<proteinExistence type="predicted"/>
<feature type="compositionally biased region" description="Pro residues" evidence="1">
    <location>
        <begin position="234"/>
        <end position="243"/>
    </location>
</feature>
<dbReference type="Proteomes" id="UP000178636">
    <property type="component" value="Unassembled WGS sequence"/>
</dbReference>
<accession>A0A1G2DCF2</accession>
<feature type="region of interest" description="Disordered" evidence="1">
    <location>
        <begin position="219"/>
        <end position="249"/>
    </location>
</feature>
<feature type="compositionally biased region" description="Basic and acidic residues" evidence="1">
    <location>
        <begin position="401"/>
        <end position="429"/>
    </location>
</feature>
<dbReference type="AlphaFoldDB" id="A0A1G2DCF2"/>
<name>A0A1G2DCF2_9BACT</name>
<gene>
    <name evidence="2" type="ORF">A3C93_05175</name>
</gene>